<dbReference type="InterPro" id="IPR050188">
    <property type="entry name" value="RluA_PseudoU_synthase"/>
</dbReference>
<dbReference type="InterPro" id="IPR006145">
    <property type="entry name" value="PsdUridine_synth_RsuA/RluA"/>
</dbReference>
<dbReference type="GO" id="GO:0003723">
    <property type="term" value="F:RNA binding"/>
    <property type="evidence" value="ECO:0007669"/>
    <property type="project" value="InterPro"/>
</dbReference>
<dbReference type="EMBL" id="VNIM01000097">
    <property type="protein sequence ID" value="TVV71114.1"/>
    <property type="molecule type" value="Genomic_DNA"/>
</dbReference>
<organism evidence="4 5">
    <name type="scientific">Alterirhizorhabdus solaris</name>
    <dbReference type="NCBI Taxonomy" id="2529389"/>
    <lineage>
        <taxon>Bacteria</taxon>
        <taxon>Pseudomonadati</taxon>
        <taxon>Pseudomonadota</taxon>
        <taxon>Alphaproteobacteria</taxon>
        <taxon>Sphingomonadales</taxon>
        <taxon>Rhizorhabdaceae</taxon>
        <taxon>Alterirhizorhabdus</taxon>
    </lineage>
</organism>
<gene>
    <name evidence="4" type="ORF">FOY91_17505</name>
</gene>
<dbReference type="SUPFAM" id="SSF55120">
    <property type="entry name" value="Pseudouridine synthase"/>
    <property type="match status" value="1"/>
</dbReference>
<dbReference type="AlphaFoldDB" id="A0A558QVF5"/>
<feature type="domain" description="Pseudouridine synthase RsuA/RluA-like" evidence="3">
    <location>
        <begin position="14"/>
        <end position="162"/>
    </location>
</feature>
<dbReference type="Gene3D" id="3.30.2350.10">
    <property type="entry name" value="Pseudouridine synthase"/>
    <property type="match status" value="1"/>
</dbReference>
<dbReference type="Pfam" id="PF00849">
    <property type="entry name" value="PseudoU_synth_2"/>
    <property type="match status" value="1"/>
</dbReference>
<dbReference type="OrthoDB" id="9807829at2"/>
<evidence type="ECO:0000313" key="4">
    <source>
        <dbReference type="EMBL" id="TVV71114.1"/>
    </source>
</evidence>
<dbReference type="PANTHER" id="PTHR21600:SF44">
    <property type="entry name" value="RIBOSOMAL LARGE SUBUNIT PSEUDOURIDINE SYNTHASE D"/>
    <property type="match status" value="1"/>
</dbReference>
<comment type="similarity">
    <text evidence="1">Belongs to the pseudouridine synthase RluA family.</text>
</comment>
<dbReference type="RefSeq" id="WP_145154713.1">
    <property type="nucleotide sequence ID" value="NZ_VNIM01000097.1"/>
</dbReference>
<sequence length="226" mass="24170">MLADRILFIDAEALVLDKPAGLPVTAVRDGSLSLDNHLDSLRMGFQRQPGAVHRLDRDTSGCLLLSRNPKAHKRFAAAFEAGTVRKTYLAVVSPPPQAASGVIDLPLTKVSTREEGWRIVADAKGKPSRTRWERLAVVDGRALLAFMPETGRTHQLRVHAASGLGAAIVGDPMYGPDADRSTGGKMLLHARRLMVPRADKLAIEAVAPLPASFAAAGFPEEAAAPF</sequence>
<accession>A0A558QVF5</accession>
<dbReference type="Proteomes" id="UP000318681">
    <property type="component" value="Unassembled WGS sequence"/>
</dbReference>
<evidence type="ECO:0000313" key="5">
    <source>
        <dbReference type="Proteomes" id="UP000318681"/>
    </source>
</evidence>
<dbReference type="CDD" id="cd02869">
    <property type="entry name" value="PseudoU_synth_RluA_like"/>
    <property type="match status" value="1"/>
</dbReference>
<evidence type="ECO:0000259" key="3">
    <source>
        <dbReference type="Pfam" id="PF00849"/>
    </source>
</evidence>
<dbReference type="GO" id="GO:0140098">
    <property type="term" value="F:catalytic activity, acting on RNA"/>
    <property type="evidence" value="ECO:0007669"/>
    <property type="project" value="UniProtKB-ARBA"/>
</dbReference>
<proteinExistence type="inferred from homology"/>
<reference evidence="4 5" key="1">
    <citation type="submission" date="2019-07" db="EMBL/GenBank/DDBJ databases">
        <title>Sphingomonas solaris sp. nov., isolated from a solar panel from Boston, Massachusetts.</title>
        <authorList>
            <person name="Tanner K."/>
            <person name="Pascual J."/>
            <person name="Mancuso C."/>
            <person name="Pereto J."/>
            <person name="Khalil A."/>
            <person name="Vilanova C."/>
        </authorList>
    </citation>
    <scope>NUCLEOTIDE SEQUENCE [LARGE SCALE GENOMIC DNA]</scope>
    <source>
        <strain evidence="4 5">R4DWN</strain>
    </source>
</reference>
<keyword evidence="5" id="KW-1185">Reference proteome</keyword>
<dbReference type="PROSITE" id="PS01129">
    <property type="entry name" value="PSI_RLU"/>
    <property type="match status" value="1"/>
</dbReference>
<dbReference type="InterPro" id="IPR006224">
    <property type="entry name" value="PsdUridine_synth_RluA-like_CS"/>
</dbReference>
<dbReference type="GO" id="GO:0009982">
    <property type="term" value="F:pseudouridine synthase activity"/>
    <property type="evidence" value="ECO:0007669"/>
    <property type="project" value="InterPro"/>
</dbReference>
<dbReference type="InterPro" id="IPR020103">
    <property type="entry name" value="PsdUridine_synth_cat_dom_sf"/>
</dbReference>
<protein>
    <submittedName>
        <fullName evidence="4">RNA pseudouridine synthase</fullName>
    </submittedName>
</protein>
<evidence type="ECO:0000256" key="1">
    <source>
        <dbReference type="ARBA" id="ARBA00010876"/>
    </source>
</evidence>
<name>A0A558QVF5_9SPHN</name>
<keyword evidence="2" id="KW-0413">Isomerase</keyword>
<comment type="caution">
    <text evidence="4">The sequence shown here is derived from an EMBL/GenBank/DDBJ whole genome shotgun (WGS) entry which is preliminary data.</text>
</comment>
<dbReference type="PANTHER" id="PTHR21600">
    <property type="entry name" value="MITOCHONDRIAL RNA PSEUDOURIDINE SYNTHASE"/>
    <property type="match status" value="1"/>
</dbReference>
<evidence type="ECO:0000256" key="2">
    <source>
        <dbReference type="ARBA" id="ARBA00023235"/>
    </source>
</evidence>
<dbReference type="GO" id="GO:0000455">
    <property type="term" value="P:enzyme-directed rRNA pseudouridine synthesis"/>
    <property type="evidence" value="ECO:0007669"/>
    <property type="project" value="TreeGrafter"/>
</dbReference>